<dbReference type="EMBL" id="BRVS01000013">
    <property type="protein sequence ID" value="GLB68202.1"/>
    <property type="molecule type" value="Genomic_DNA"/>
</dbReference>
<reference evidence="2 3" key="1">
    <citation type="journal article" date="2023" name="Int. J. Syst. Evol. Microbiol.">
        <title>Arthrobacter mangrovi sp. nov., an actinobacterium isolated from the rhizosphere of a mangrove.</title>
        <authorList>
            <person name="Hamada M."/>
            <person name="Saitou S."/>
            <person name="Enomoto N."/>
            <person name="Nanri K."/>
            <person name="Hidaka K."/>
            <person name="Miura T."/>
            <person name="Tamura T."/>
        </authorList>
    </citation>
    <scope>NUCLEOTIDE SEQUENCE [LARGE SCALE GENOMIC DNA]</scope>
    <source>
        <strain evidence="2 3">NBRC 112813</strain>
    </source>
</reference>
<comment type="caution">
    <text evidence="2">The sequence shown here is derived from an EMBL/GenBank/DDBJ whole genome shotgun (WGS) entry which is preliminary data.</text>
</comment>
<dbReference type="PANTHER" id="PTHR38030">
    <property type="entry name" value="PROTOPORPHYRINOGEN IX DEHYDROGENASE [MENAQUINONE]"/>
    <property type="match status" value="1"/>
</dbReference>
<evidence type="ECO:0000313" key="3">
    <source>
        <dbReference type="Proteomes" id="UP001209654"/>
    </source>
</evidence>
<dbReference type="InterPro" id="IPR026816">
    <property type="entry name" value="Flavodoxin_dom"/>
</dbReference>
<accession>A0ABQ5MW52</accession>
<proteinExistence type="predicted"/>
<protein>
    <submittedName>
        <fullName evidence="2">Flavodoxin</fullName>
    </submittedName>
</protein>
<evidence type="ECO:0000313" key="2">
    <source>
        <dbReference type="EMBL" id="GLB68202.1"/>
    </source>
</evidence>
<dbReference type="Gene3D" id="3.40.50.360">
    <property type="match status" value="1"/>
</dbReference>
<name>A0ABQ5MW52_9MICC</name>
<dbReference type="InterPro" id="IPR029039">
    <property type="entry name" value="Flavoprotein-like_sf"/>
</dbReference>
<dbReference type="Proteomes" id="UP001209654">
    <property type="component" value="Unassembled WGS sequence"/>
</dbReference>
<dbReference type="InterPro" id="IPR008254">
    <property type="entry name" value="Flavodoxin/NO_synth"/>
</dbReference>
<sequence length="189" mass="19878">MRILVAFASRNGSTAEIAERVAGRLRGAGRDVDVAEMGGGPEVSGYDAVVLGSAVHNQAWLPEAADFVSRHVSALSALPLWLFSVGMSDGLPKLLRAKGKQLQEKRILGLLGADVLQAQGHRLFSGVYREGQLKGTAHAMFKLIGGRFGDFRDWAAIESWADGISQELAAAAGTLPGQGQAGGNGREDP</sequence>
<dbReference type="SUPFAM" id="SSF52218">
    <property type="entry name" value="Flavoproteins"/>
    <property type="match status" value="1"/>
</dbReference>
<dbReference type="InterPro" id="IPR052200">
    <property type="entry name" value="Protoporphyrinogen_IX_DH"/>
</dbReference>
<organism evidence="2 3">
    <name type="scientific">Arthrobacter mangrovi</name>
    <dbReference type="NCBI Taxonomy" id="2966350"/>
    <lineage>
        <taxon>Bacteria</taxon>
        <taxon>Bacillati</taxon>
        <taxon>Actinomycetota</taxon>
        <taxon>Actinomycetes</taxon>
        <taxon>Micrococcales</taxon>
        <taxon>Micrococcaceae</taxon>
        <taxon>Arthrobacter</taxon>
    </lineage>
</organism>
<evidence type="ECO:0000259" key="1">
    <source>
        <dbReference type="PROSITE" id="PS50902"/>
    </source>
</evidence>
<dbReference type="Pfam" id="PF12724">
    <property type="entry name" value="Flavodoxin_5"/>
    <property type="match status" value="1"/>
</dbReference>
<feature type="domain" description="Flavodoxin-like" evidence="1">
    <location>
        <begin position="3"/>
        <end position="189"/>
    </location>
</feature>
<dbReference type="PANTHER" id="PTHR38030:SF2">
    <property type="entry name" value="PROTOPORPHYRINOGEN IX DEHYDROGENASE [QUINONE]"/>
    <property type="match status" value="1"/>
</dbReference>
<dbReference type="PROSITE" id="PS50902">
    <property type="entry name" value="FLAVODOXIN_LIKE"/>
    <property type="match status" value="1"/>
</dbReference>
<dbReference type="RefSeq" id="WP_264796300.1">
    <property type="nucleotide sequence ID" value="NZ_BRVS01000013.1"/>
</dbReference>
<gene>
    <name evidence="2" type="primary">hemG</name>
    <name evidence="2" type="ORF">AHIS1636_26440</name>
</gene>
<keyword evidence="3" id="KW-1185">Reference proteome</keyword>